<dbReference type="SUPFAM" id="SSF141673">
    <property type="entry name" value="MOSC N-terminal domain-like"/>
    <property type="match status" value="1"/>
</dbReference>
<dbReference type="OrthoDB" id="17255at2759"/>
<organism evidence="3 4">
    <name type="scientific">Bugula neritina</name>
    <name type="common">Brown bryozoan</name>
    <name type="synonym">Sertularia neritina</name>
    <dbReference type="NCBI Taxonomy" id="10212"/>
    <lineage>
        <taxon>Eukaryota</taxon>
        <taxon>Metazoa</taxon>
        <taxon>Spiralia</taxon>
        <taxon>Lophotrochozoa</taxon>
        <taxon>Bryozoa</taxon>
        <taxon>Gymnolaemata</taxon>
        <taxon>Cheilostomatida</taxon>
        <taxon>Flustrina</taxon>
        <taxon>Buguloidea</taxon>
        <taxon>Bugulidae</taxon>
        <taxon>Bugula</taxon>
    </lineage>
</organism>
<keyword evidence="4" id="KW-1185">Reference proteome</keyword>
<keyword evidence="1" id="KW-0812">Transmembrane</keyword>
<proteinExistence type="predicted"/>
<sequence>MNRLSTGQLVALGGVGILSAAALWRFLSRSPRHMQKSAVISKLVIYPIKSCKGIEVTTAECTALGLVSGELRDRQYMVAEADTGKFVSARTHPTLVLSPPV</sequence>
<name>A0A7J7ISS1_BUGNE</name>
<keyword evidence="1" id="KW-1133">Transmembrane helix</keyword>
<dbReference type="Pfam" id="PF03476">
    <property type="entry name" value="MOSC_N"/>
    <property type="match status" value="1"/>
</dbReference>
<evidence type="ECO:0000313" key="3">
    <source>
        <dbReference type="EMBL" id="KAF6016586.1"/>
    </source>
</evidence>
<evidence type="ECO:0000259" key="2">
    <source>
        <dbReference type="Pfam" id="PF03476"/>
    </source>
</evidence>
<gene>
    <name evidence="3" type="ORF">EB796_025104</name>
</gene>
<comment type="caution">
    <text evidence="3">The sequence shown here is derived from an EMBL/GenBank/DDBJ whole genome shotgun (WGS) entry which is preliminary data.</text>
</comment>
<reference evidence="3" key="1">
    <citation type="submission" date="2020-06" db="EMBL/GenBank/DDBJ databases">
        <title>Draft genome of Bugula neritina, a colonial animal packing powerful symbionts and potential medicines.</title>
        <authorList>
            <person name="Rayko M."/>
        </authorList>
    </citation>
    <scope>NUCLEOTIDE SEQUENCE [LARGE SCALE GENOMIC DNA]</scope>
    <source>
        <strain evidence="3">Kwan_BN1</strain>
    </source>
</reference>
<dbReference type="InterPro" id="IPR005303">
    <property type="entry name" value="MOCOS_middle"/>
</dbReference>
<keyword evidence="1" id="KW-0472">Membrane</keyword>
<evidence type="ECO:0000256" key="1">
    <source>
        <dbReference type="SAM" id="Phobius"/>
    </source>
</evidence>
<dbReference type="Proteomes" id="UP000593567">
    <property type="component" value="Unassembled WGS sequence"/>
</dbReference>
<feature type="domain" description="Molybdenum cofactor sulfurase middle" evidence="2">
    <location>
        <begin position="38"/>
        <end position="97"/>
    </location>
</feature>
<feature type="transmembrane region" description="Helical" evidence="1">
    <location>
        <begin position="6"/>
        <end position="27"/>
    </location>
</feature>
<protein>
    <submittedName>
        <fullName evidence="3">MARC2</fullName>
    </submittedName>
</protein>
<dbReference type="EMBL" id="VXIV02003507">
    <property type="protein sequence ID" value="KAF6016586.1"/>
    <property type="molecule type" value="Genomic_DNA"/>
</dbReference>
<accession>A0A7J7ISS1</accession>
<evidence type="ECO:0000313" key="4">
    <source>
        <dbReference type="Proteomes" id="UP000593567"/>
    </source>
</evidence>
<dbReference type="AlphaFoldDB" id="A0A7J7ISS1"/>